<evidence type="ECO:0000256" key="6">
    <source>
        <dbReference type="PROSITE-ProRule" id="PRU00169"/>
    </source>
</evidence>
<evidence type="ECO:0000259" key="9">
    <source>
        <dbReference type="PROSITE" id="PS51755"/>
    </source>
</evidence>
<evidence type="ECO:0000259" key="8">
    <source>
        <dbReference type="PROSITE" id="PS50110"/>
    </source>
</evidence>
<reference evidence="10" key="1">
    <citation type="submission" date="2020-10" db="EMBL/GenBank/DDBJ databases">
        <authorList>
            <person name="Gilroy R."/>
        </authorList>
    </citation>
    <scope>NUCLEOTIDE SEQUENCE</scope>
    <source>
        <strain evidence="10">2889</strain>
    </source>
</reference>
<dbReference type="GO" id="GO:0000976">
    <property type="term" value="F:transcription cis-regulatory region binding"/>
    <property type="evidence" value="ECO:0007669"/>
    <property type="project" value="TreeGrafter"/>
</dbReference>
<keyword evidence="4 7" id="KW-0238">DNA-binding</keyword>
<feature type="DNA-binding region" description="OmpR/PhoB-type" evidence="7">
    <location>
        <begin position="123"/>
        <end position="223"/>
    </location>
</feature>
<dbReference type="Gene3D" id="6.10.250.690">
    <property type="match status" value="1"/>
</dbReference>
<dbReference type="InterPro" id="IPR011006">
    <property type="entry name" value="CheY-like_superfamily"/>
</dbReference>
<keyword evidence="2" id="KW-0902">Two-component regulatory system</keyword>
<feature type="modified residue" description="4-aspartylphosphate" evidence="6">
    <location>
        <position position="51"/>
    </location>
</feature>
<evidence type="ECO:0000256" key="2">
    <source>
        <dbReference type="ARBA" id="ARBA00023012"/>
    </source>
</evidence>
<dbReference type="PANTHER" id="PTHR48111:SF22">
    <property type="entry name" value="REGULATOR OF RPOS"/>
    <property type="match status" value="1"/>
</dbReference>
<evidence type="ECO:0000313" key="10">
    <source>
        <dbReference type="EMBL" id="MBO8433481.1"/>
    </source>
</evidence>
<dbReference type="CDD" id="cd00383">
    <property type="entry name" value="trans_reg_C"/>
    <property type="match status" value="1"/>
</dbReference>
<evidence type="ECO:0000256" key="1">
    <source>
        <dbReference type="ARBA" id="ARBA00022553"/>
    </source>
</evidence>
<dbReference type="InterPro" id="IPR036388">
    <property type="entry name" value="WH-like_DNA-bd_sf"/>
</dbReference>
<evidence type="ECO:0000256" key="5">
    <source>
        <dbReference type="ARBA" id="ARBA00023163"/>
    </source>
</evidence>
<keyword evidence="5" id="KW-0804">Transcription</keyword>
<dbReference type="InterPro" id="IPR001867">
    <property type="entry name" value="OmpR/PhoB-type_DNA-bd"/>
</dbReference>
<dbReference type="GO" id="GO:0005829">
    <property type="term" value="C:cytosol"/>
    <property type="evidence" value="ECO:0007669"/>
    <property type="project" value="TreeGrafter"/>
</dbReference>
<reference evidence="10" key="2">
    <citation type="journal article" date="2021" name="PeerJ">
        <title>Extensive microbial diversity within the chicken gut microbiome revealed by metagenomics and culture.</title>
        <authorList>
            <person name="Gilroy R."/>
            <person name="Ravi A."/>
            <person name="Getino M."/>
            <person name="Pursley I."/>
            <person name="Horton D.L."/>
            <person name="Alikhan N.F."/>
            <person name="Baker D."/>
            <person name="Gharbi K."/>
            <person name="Hall N."/>
            <person name="Watson M."/>
            <person name="Adriaenssens E.M."/>
            <person name="Foster-Nyarko E."/>
            <person name="Jarju S."/>
            <person name="Secka A."/>
            <person name="Antonio M."/>
            <person name="Oren A."/>
            <person name="Chaudhuri R.R."/>
            <person name="La Ragione R."/>
            <person name="Hildebrand F."/>
            <person name="Pallen M.J."/>
        </authorList>
    </citation>
    <scope>NUCLEOTIDE SEQUENCE</scope>
    <source>
        <strain evidence="10">2889</strain>
    </source>
</reference>
<dbReference type="Proteomes" id="UP000823612">
    <property type="component" value="Unassembled WGS sequence"/>
</dbReference>
<feature type="domain" description="OmpR/PhoB-type" evidence="9">
    <location>
        <begin position="123"/>
        <end position="223"/>
    </location>
</feature>
<dbReference type="GO" id="GO:0006355">
    <property type="term" value="P:regulation of DNA-templated transcription"/>
    <property type="evidence" value="ECO:0007669"/>
    <property type="project" value="InterPro"/>
</dbReference>
<dbReference type="Pfam" id="PF00072">
    <property type="entry name" value="Response_reg"/>
    <property type="match status" value="1"/>
</dbReference>
<dbReference type="PANTHER" id="PTHR48111">
    <property type="entry name" value="REGULATOR OF RPOS"/>
    <property type="match status" value="1"/>
</dbReference>
<dbReference type="AlphaFoldDB" id="A0A9D9DTQ8"/>
<dbReference type="SMART" id="SM00448">
    <property type="entry name" value="REC"/>
    <property type="match status" value="1"/>
</dbReference>
<sequence>MKLLVVEDEPGLRDMMTEVLKQQGWVVETASTYADAEEKIGLYEYDCILLDLMLPDGNGLNLLAELQQKGNPPQVLITSAKAAVEDRVKGLDLGADDYLPKPFDLGELVARVKSQLRRRQGGKRTLQIGNVELFPDERRAKVDGRPLELLHKEYHILHYFMTRPMRVIDKQALAEAVWGDHADQSDNYNYVYQQVANLKKKLKAAKASLQIKSVYGFGYKLECEDAGKPETDTAEKD</sequence>
<keyword evidence="3" id="KW-0805">Transcription regulation</keyword>
<proteinExistence type="predicted"/>
<feature type="domain" description="Response regulatory" evidence="8">
    <location>
        <begin position="2"/>
        <end position="116"/>
    </location>
</feature>
<dbReference type="PROSITE" id="PS51755">
    <property type="entry name" value="OMPR_PHOB"/>
    <property type="match status" value="1"/>
</dbReference>
<accession>A0A9D9DTQ8</accession>
<dbReference type="Pfam" id="PF00486">
    <property type="entry name" value="Trans_reg_C"/>
    <property type="match status" value="1"/>
</dbReference>
<dbReference type="InterPro" id="IPR039420">
    <property type="entry name" value="WalR-like"/>
</dbReference>
<dbReference type="EMBL" id="JADIMZ010000140">
    <property type="protein sequence ID" value="MBO8433481.1"/>
    <property type="molecule type" value="Genomic_DNA"/>
</dbReference>
<gene>
    <name evidence="10" type="ORF">IAB08_09365</name>
</gene>
<dbReference type="GO" id="GO:0032993">
    <property type="term" value="C:protein-DNA complex"/>
    <property type="evidence" value="ECO:0007669"/>
    <property type="project" value="TreeGrafter"/>
</dbReference>
<protein>
    <submittedName>
        <fullName evidence="10">Response regulator transcription factor</fullName>
    </submittedName>
</protein>
<dbReference type="SMART" id="SM00862">
    <property type="entry name" value="Trans_reg_C"/>
    <property type="match status" value="1"/>
</dbReference>
<comment type="caution">
    <text evidence="10">The sequence shown here is derived from an EMBL/GenBank/DDBJ whole genome shotgun (WGS) entry which is preliminary data.</text>
</comment>
<dbReference type="SUPFAM" id="SSF52172">
    <property type="entry name" value="CheY-like"/>
    <property type="match status" value="1"/>
</dbReference>
<dbReference type="Gene3D" id="3.40.50.2300">
    <property type="match status" value="1"/>
</dbReference>
<evidence type="ECO:0000256" key="7">
    <source>
        <dbReference type="PROSITE-ProRule" id="PRU01091"/>
    </source>
</evidence>
<dbReference type="PROSITE" id="PS50110">
    <property type="entry name" value="RESPONSE_REGULATORY"/>
    <property type="match status" value="1"/>
</dbReference>
<dbReference type="GO" id="GO:0000156">
    <property type="term" value="F:phosphorelay response regulator activity"/>
    <property type="evidence" value="ECO:0007669"/>
    <property type="project" value="TreeGrafter"/>
</dbReference>
<keyword evidence="1 6" id="KW-0597">Phosphoprotein</keyword>
<evidence type="ECO:0000256" key="4">
    <source>
        <dbReference type="ARBA" id="ARBA00023125"/>
    </source>
</evidence>
<organism evidence="10 11">
    <name type="scientific">Candidatus Pullibacteroides excrementavium</name>
    <dbReference type="NCBI Taxonomy" id="2840905"/>
    <lineage>
        <taxon>Bacteria</taxon>
        <taxon>Pseudomonadati</taxon>
        <taxon>Bacteroidota</taxon>
        <taxon>Bacteroidia</taxon>
        <taxon>Bacteroidales</taxon>
        <taxon>Candidatus Pullibacteroides</taxon>
    </lineage>
</organism>
<evidence type="ECO:0000313" key="11">
    <source>
        <dbReference type="Proteomes" id="UP000823612"/>
    </source>
</evidence>
<name>A0A9D9DTQ8_9BACT</name>
<evidence type="ECO:0000256" key="3">
    <source>
        <dbReference type="ARBA" id="ARBA00023015"/>
    </source>
</evidence>
<dbReference type="Gene3D" id="1.10.10.10">
    <property type="entry name" value="Winged helix-like DNA-binding domain superfamily/Winged helix DNA-binding domain"/>
    <property type="match status" value="1"/>
</dbReference>
<dbReference type="InterPro" id="IPR001789">
    <property type="entry name" value="Sig_transdc_resp-reg_receiver"/>
</dbReference>